<feature type="transmembrane region" description="Helical" evidence="9">
    <location>
        <begin position="237"/>
        <end position="265"/>
    </location>
</feature>
<comment type="similarity">
    <text evidence="2 9">Belongs to the branched chain amino acid transporter family.</text>
</comment>
<keyword evidence="4" id="KW-1003">Cell membrane</keyword>
<evidence type="ECO:0000313" key="11">
    <source>
        <dbReference type="Proteomes" id="UP000051010"/>
    </source>
</evidence>
<dbReference type="Pfam" id="PF05525">
    <property type="entry name" value="Branch_AA_trans"/>
    <property type="match status" value="1"/>
</dbReference>
<reference evidence="10 11" key="1">
    <citation type="journal article" date="2015" name="Genome Announc.">
        <title>Expanding the biotechnology potential of lactobacilli through comparative genomics of 213 strains and associated genera.</title>
        <authorList>
            <person name="Sun Z."/>
            <person name="Harris H.M."/>
            <person name="McCann A."/>
            <person name="Guo C."/>
            <person name="Argimon S."/>
            <person name="Zhang W."/>
            <person name="Yang X."/>
            <person name="Jeffery I.B."/>
            <person name="Cooney J.C."/>
            <person name="Kagawa T.F."/>
            <person name="Liu W."/>
            <person name="Song Y."/>
            <person name="Salvetti E."/>
            <person name="Wrobel A."/>
            <person name="Rasinkangas P."/>
            <person name="Parkhill J."/>
            <person name="Rea M.C."/>
            <person name="O'Sullivan O."/>
            <person name="Ritari J."/>
            <person name="Douillard F.P."/>
            <person name="Paul Ross R."/>
            <person name="Yang R."/>
            <person name="Briner A.E."/>
            <person name="Felis G.E."/>
            <person name="de Vos W.M."/>
            <person name="Barrangou R."/>
            <person name="Klaenhammer T.R."/>
            <person name="Caufield P.W."/>
            <person name="Cui Y."/>
            <person name="Zhang H."/>
            <person name="O'Toole P.W."/>
        </authorList>
    </citation>
    <scope>NUCLEOTIDE SEQUENCE [LARGE SCALE GENOMIC DNA]</scope>
    <source>
        <strain evidence="10 11">DSM 18390</strain>
    </source>
</reference>
<dbReference type="GO" id="GO:0005304">
    <property type="term" value="F:L-valine transmembrane transporter activity"/>
    <property type="evidence" value="ECO:0007669"/>
    <property type="project" value="TreeGrafter"/>
</dbReference>
<comment type="caution">
    <text evidence="10">The sequence shown here is derived from an EMBL/GenBank/DDBJ whole genome shotgun (WGS) entry which is preliminary data.</text>
</comment>
<evidence type="ECO:0000256" key="7">
    <source>
        <dbReference type="ARBA" id="ARBA00022989"/>
    </source>
</evidence>
<dbReference type="GO" id="GO:0015820">
    <property type="term" value="P:L-leucine transport"/>
    <property type="evidence" value="ECO:0007669"/>
    <property type="project" value="TreeGrafter"/>
</dbReference>
<keyword evidence="3 9" id="KW-0813">Transport</keyword>
<keyword evidence="5 9" id="KW-0812">Transmembrane</keyword>
<evidence type="ECO:0000256" key="9">
    <source>
        <dbReference type="RuleBase" id="RU362122"/>
    </source>
</evidence>
<evidence type="ECO:0000256" key="4">
    <source>
        <dbReference type="ARBA" id="ARBA00022475"/>
    </source>
</evidence>
<feature type="transmembrane region" description="Helical" evidence="9">
    <location>
        <begin position="83"/>
        <end position="102"/>
    </location>
</feature>
<feature type="transmembrane region" description="Helical" evidence="9">
    <location>
        <begin position="43"/>
        <end position="63"/>
    </location>
</feature>
<feature type="transmembrane region" description="Helical" evidence="9">
    <location>
        <begin position="421"/>
        <end position="444"/>
    </location>
</feature>
<evidence type="ECO:0000256" key="5">
    <source>
        <dbReference type="ARBA" id="ARBA00022692"/>
    </source>
</evidence>
<keyword evidence="7 9" id="KW-1133">Transmembrane helix</keyword>
<name>A0A0R1YQY5_9LACO</name>
<feature type="transmembrane region" description="Helical" evidence="9">
    <location>
        <begin position="12"/>
        <end position="31"/>
    </location>
</feature>
<dbReference type="Proteomes" id="UP000051010">
    <property type="component" value="Unassembled WGS sequence"/>
</dbReference>
<comment type="function">
    <text evidence="9">Component of the transport system for branched-chain amino acids.</text>
</comment>
<dbReference type="GO" id="GO:0015188">
    <property type="term" value="F:L-isoleucine transmembrane transporter activity"/>
    <property type="evidence" value="ECO:0007669"/>
    <property type="project" value="TreeGrafter"/>
</dbReference>
<dbReference type="EMBL" id="AZFZ01000037">
    <property type="protein sequence ID" value="KRM43268.1"/>
    <property type="molecule type" value="Genomic_DNA"/>
</dbReference>
<keyword evidence="8 9" id="KW-0472">Membrane</keyword>
<proteinExistence type="inferred from homology"/>
<evidence type="ECO:0000256" key="3">
    <source>
        <dbReference type="ARBA" id="ARBA00022448"/>
    </source>
</evidence>
<dbReference type="RefSeq" id="WP_054735111.1">
    <property type="nucleotide sequence ID" value="NZ_AZFZ01000037.1"/>
</dbReference>
<dbReference type="GO" id="GO:0015190">
    <property type="term" value="F:L-leucine transmembrane transporter activity"/>
    <property type="evidence" value="ECO:0007669"/>
    <property type="project" value="TreeGrafter"/>
</dbReference>
<evidence type="ECO:0000256" key="1">
    <source>
        <dbReference type="ARBA" id="ARBA00004651"/>
    </source>
</evidence>
<sequence>MEKGLNLTRKQYIITASLLFGMFFGAGNLIFPIHLGQMAGQNWLPAAIGFLVSAICLPLLSILSISMTESSSMYDLALPAGKIFALVFLILTHSSLGLLIASPRTATVTFSMGIQPFIPKAWTQWSLLIFSFLFFGATLLLAYNQNKLTRNVGKILNPILVLLLAFLFFVAFFLKGGDMRSMSLFPASGQGTGSLINGFLQGYNTMDALAGLGFGVTIVTALKLFGQKDNRQRSKSVAIIGALTMGFEALIYIFLIALGASSLAYTKMSADGGTAFTTIMRHYTGMAGASILAALTLIACLTTSIGLITSLSQDWGRRFPRIGYHRFLIFATIVSFSIANFGLDQIILYSSPILSFLYPLAISLIILGIMRPFIGRRPLIYRSTITLTMIPAILDLIHNLPPIFANQSFIAAINAWATHHIFLYSVGLDFLPFMLLGLIGSWVISKFAKQAIPSSEGSSINNN</sequence>
<evidence type="ECO:0000256" key="6">
    <source>
        <dbReference type="ARBA" id="ARBA00022970"/>
    </source>
</evidence>
<protein>
    <recommendedName>
        <fullName evidence="9">Branched-chain amino acid transport system carrier protein</fullName>
    </recommendedName>
</protein>
<feature type="transmembrane region" description="Helical" evidence="9">
    <location>
        <begin position="208"/>
        <end position="225"/>
    </location>
</feature>
<dbReference type="InterPro" id="IPR004685">
    <property type="entry name" value="Brnchd-chn_aa_trnsp_Livcs"/>
</dbReference>
<organism evidence="10 11">
    <name type="scientific">Lentilactobacillus parafarraginis DSM 18390 = JCM 14109</name>
    <dbReference type="NCBI Taxonomy" id="1423786"/>
    <lineage>
        <taxon>Bacteria</taxon>
        <taxon>Bacillati</taxon>
        <taxon>Bacillota</taxon>
        <taxon>Bacilli</taxon>
        <taxon>Lactobacillales</taxon>
        <taxon>Lactobacillaceae</taxon>
        <taxon>Lentilactobacillus</taxon>
    </lineage>
</organism>
<keyword evidence="6 9" id="KW-0029">Amino-acid transport</keyword>
<dbReference type="GO" id="GO:0005886">
    <property type="term" value="C:plasma membrane"/>
    <property type="evidence" value="ECO:0007669"/>
    <property type="project" value="UniProtKB-SubCell"/>
</dbReference>
<dbReference type="NCBIfam" id="TIGR00796">
    <property type="entry name" value="livcs"/>
    <property type="match status" value="1"/>
</dbReference>
<evidence type="ECO:0000313" key="10">
    <source>
        <dbReference type="EMBL" id="KRM43268.1"/>
    </source>
</evidence>
<evidence type="ECO:0000256" key="2">
    <source>
        <dbReference type="ARBA" id="ARBA00008540"/>
    </source>
</evidence>
<dbReference type="PANTHER" id="PTHR30588:SF0">
    <property type="entry name" value="BRANCHED-CHAIN AMINO ACID PERMEASE BRNQ"/>
    <property type="match status" value="1"/>
</dbReference>
<feature type="transmembrane region" description="Helical" evidence="9">
    <location>
        <begin position="285"/>
        <end position="311"/>
    </location>
</feature>
<accession>A0A0R1YQY5</accession>
<comment type="subcellular location">
    <subcellularLocation>
        <location evidence="1 9">Cell membrane</location>
        <topology evidence="1 9">Multi-pass membrane protein</topology>
    </subcellularLocation>
</comment>
<dbReference type="AlphaFoldDB" id="A0A0R1YQY5"/>
<dbReference type="GO" id="GO:0015818">
    <property type="term" value="P:isoleucine transport"/>
    <property type="evidence" value="ECO:0007669"/>
    <property type="project" value="TreeGrafter"/>
</dbReference>
<gene>
    <name evidence="10" type="ORF">FD47_GL001645</name>
</gene>
<feature type="transmembrane region" description="Helical" evidence="9">
    <location>
        <begin position="347"/>
        <end position="367"/>
    </location>
</feature>
<feature type="transmembrane region" description="Helical" evidence="9">
    <location>
        <begin position="122"/>
        <end position="143"/>
    </location>
</feature>
<dbReference type="PANTHER" id="PTHR30588">
    <property type="entry name" value="BRANCHED-CHAIN AMINO ACID TRANSPORT SYSTEM 2 CARRIER PROTEIN"/>
    <property type="match status" value="1"/>
</dbReference>
<evidence type="ECO:0000256" key="8">
    <source>
        <dbReference type="ARBA" id="ARBA00023136"/>
    </source>
</evidence>
<feature type="transmembrane region" description="Helical" evidence="9">
    <location>
        <begin position="323"/>
        <end position="341"/>
    </location>
</feature>
<comment type="caution">
    <text evidence="9">Lacks conserved residue(s) required for the propagation of feature annotation.</text>
</comment>
<feature type="transmembrane region" description="Helical" evidence="9">
    <location>
        <begin position="155"/>
        <end position="174"/>
    </location>
</feature>
<dbReference type="PATRIC" id="fig|1423786.4.peg.1750"/>